<dbReference type="EMBL" id="DF836351">
    <property type="protein sequence ID" value="GAN04385.1"/>
    <property type="molecule type" value="Genomic_DNA"/>
</dbReference>
<dbReference type="GO" id="GO:0000032">
    <property type="term" value="P:cell wall mannoprotein biosynthetic process"/>
    <property type="evidence" value="ECO:0007669"/>
    <property type="project" value="TreeGrafter"/>
</dbReference>
<comment type="similarity">
    <text evidence="1">Belongs to the glycosyltransferase 15 family.</text>
</comment>
<proteinExistence type="inferred from homology"/>
<dbReference type="GO" id="GO:0006487">
    <property type="term" value="P:protein N-linked glycosylation"/>
    <property type="evidence" value="ECO:0007669"/>
    <property type="project" value="TreeGrafter"/>
</dbReference>
<dbReference type="GO" id="GO:0005794">
    <property type="term" value="C:Golgi apparatus"/>
    <property type="evidence" value="ECO:0007669"/>
    <property type="project" value="TreeGrafter"/>
</dbReference>
<dbReference type="GO" id="GO:0000026">
    <property type="term" value="F:alpha-1,2-mannosyltransferase activity"/>
    <property type="evidence" value="ECO:0007669"/>
    <property type="project" value="TreeGrafter"/>
</dbReference>
<organism evidence="4">
    <name type="scientific">Mucor ambiguus</name>
    <dbReference type="NCBI Taxonomy" id="91626"/>
    <lineage>
        <taxon>Eukaryota</taxon>
        <taxon>Fungi</taxon>
        <taxon>Fungi incertae sedis</taxon>
        <taxon>Mucoromycota</taxon>
        <taxon>Mucoromycotina</taxon>
        <taxon>Mucoromycetes</taxon>
        <taxon>Mucorales</taxon>
        <taxon>Mucorineae</taxon>
        <taxon>Mucoraceae</taxon>
        <taxon>Mucor</taxon>
    </lineage>
</organism>
<evidence type="ECO:0000313" key="4">
    <source>
        <dbReference type="EMBL" id="GAN04385.1"/>
    </source>
</evidence>
<dbReference type="GO" id="GO:0016020">
    <property type="term" value="C:membrane"/>
    <property type="evidence" value="ECO:0007669"/>
    <property type="project" value="InterPro"/>
</dbReference>
<evidence type="ECO:0000256" key="3">
    <source>
        <dbReference type="PIRSR" id="PIRSR018153-1"/>
    </source>
</evidence>
<dbReference type="InterPro" id="IPR029044">
    <property type="entry name" value="Nucleotide-diphossugar_trans"/>
</dbReference>
<keyword evidence="2 4" id="KW-0808">Transferase</keyword>
<sequence>MVLLAIKKQKLPVFLTGCLILLLVVTITILSSNKVPVKNTHQSNTEDTVLSLHRHAHKVKGCYVILIRNSELDGIASTMAQVEDTFNSKFDYPYVFLNDEPFTDHFKSTVASLTKARVLFGLLDSAMWGYPDFIDQEYAAKCRESMTELGIPYASSESYRHMCRFVLRHNMQGASDTASCDFRFQSGFFFRHPLLDEFDYYWRLEPYVDYYCQIDYDVFKFMKDNKKKYGFTIAYKEHIETVPTLWKTVMSFLEKYPDISKQLPSRNESLIDFVTDDGGQSYNTCHFWSNFEVGDLSLWRSEAYLKLFDYLDRSGGFFYERYALNTHLLHAAKSNERHRWGDAPVHSIAAAILLKKSEFHFFNDIGYRHTSYTHCPVGDVFRTKCSCDPNNNFDFNMELSCYPKYKAAMHPSYKRLFDKMLPVADHQDLATSSTANVY</sequence>
<dbReference type="Gene3D" id="3.90.550.10">
    <property type="entry name" value="Spore Coat Polysaccharide Biosynthesis Protein SpsA, Chain A"/>
    <property type="match status" value="2"/>
</dbReference>
<dbReference type="PANTHER" id="PTHR31121:SF6">
    <property type="entry name" value="ALPHA-1,2 MANNOSYLTRANSFERASE KTR1"/>
    <property type="match status" value="1"/>
</dbReference>
<keyword evidence="4" id="KW-0328">Glycosyltransferase</keyword>
<dbReference type="SUPFAM" id="SSF53448">
    <property type="entry name" value="Nucleotide-diphospho-sugar transferases"/>
    <property type="match status" value="1"/>
</dbReference>
<accession>A0A0C9LU45</accession>
<name>A0A0C9LU45_9FUNG</name>
<dbReference type="InterPro" id="IPR002685">
    <property type="entry name" value="Glyco_trans_15"/>
</dbReference>
<keyword evidence="5" id="KW-1185">Reference proteome</keyword>
<reference evidence="4" key="1">
    <citation type="submission" date="2014-09" db="EMBL/GenBank/DDBJ databases">
        <title>Draft genome sequence of an oleaginous Mucoromycotina fungus Mucor ambiguus NBRC6742.</title>
        <authorList>
            <person name="Takeda I."/>
            <person name="Yamane N."/>
            <person name="Morita T."/>
            <person name="Tamano K."/>
            <person name="Machida M."/>
            <person name="Baker S."/>
            <person name="Koike H."/>
        </authorList>
    </citation>
    <scope>NUCLEOTIDE SEQUENCE</scope>
    <source>
        <strain evidence="4">NBRC 6742</strain>
    </source>
</reference>
<gene>
    <name evidence="4" type="ORF">MAM1_0062c03845</name>
</gene>
<dbReference type="Pfam" id="PF01793">
    <property type="entry name" value="Glyco_transf_15"/>
    <property type="match status" value="3"/>
</dbReference>
<protein>
    <submittedName>
        <fullName evidence="4">Alpha-1,2-mannosyltransferase</fullName>
    </submittedName>
</protein>
<feature type="active site" description="Nucleophile" evidence="3">
    <location>
        <position position="292"/>
    </location>
</feature>
<evidence type="ECO:0000256" key="1">
    <source>
        <dbReference type="ARBA" id="ARBA00007677"/>
    </source>
</evidence>
<dbReference type="OrthoDB" id="439943at2759"/>
<dbReference type="PANTHER" id="PTHR31121">
    <property type="entry name" value="ALPHA-1,2 MANNOSYLTRANSFERASE KTR1"/>
    <property type="match status" value="1"/>
</dbReference>
<dbReference type="PIRSF" id="PIRSF018153">
    <property type="entry name" value="Glyco_trans_15"/>
    <property type="match status" value="1"/>
</dbReference>
<dbReference type="STRING" id="91626.A0A0C9LU45"/>
<evidence type="ECO:0000256" key="2">
    <source>
        <dbReference type="ARBA" id="ARBA00022679"/>
    </source>
</evidence>
<dbReference type="AlphaFoldDB" id="A0A0C9LU45"/>
<dbReference type="Proteomes" id="UP000053815">
    <property type="component" value="Unassembled WGS sequence"/>
</dbReference>
<evidence type="ECO:0000313" key="5">
    <source>
        <dbReference type="Proteomes" id="UP000053815"/>
    </source>
</evidence>